<dbReference type="GO" id="GO:0008234">
    <property type="term" value="F:cysteine-type peptidase activity"/>
    <property type="evidence" value="ECO:0007669"/>
    <property type="project" value="InterPro"/>
</dbReference>
<keyword evidence="3" id="KW-0378">Hydrolase</keyword>
<dbReference type="Proteomes" id="UP000601435">
    <property type="component" value="Unassembled WGS sequence"/>
</dbReference>
<evidence type="ECO:0000256" key="3">
    <source>
        <dbReference type="ARBA" id="ARBA00022801"/>
    </source>
</evidence>
<dbReference type="PROSITE" id="PS50600">
    <property type="entry name" value="ULP_PROTEASE"/>
    <property type="match status" value="1"/>
</dbReference>
<dbReference type="InterPro" id="IPR003653">
    <property type="entry name" value="Peptidase_C48_C"/>
</dbReference>
<dbReference type="EMBL" id="CAJNJA010042864">
    <property type="protein sequence ID" value="CAE7787966.1"/>
    <property type="molecule type" value="Genomic_DNA"/>
</dbReference>
<feature type="domain" description="Ubiquitin-like protease family profile" evidence="4">
    <location>
        <begin position="1"/>
        <end position="70"/>
    </location>
</feature>
<comment type="caution">
    <text evidence="5">The sequence shown here is derived from an EMBL/GenBank/DDBJ whole genome shotgun (WGS) entry which is preliminary data.</text>
</comment>
<dbReference type="GO" id="GO:0006508">
    <property type="term" value="P:proteolysis"/>
    <property type="evidence" value="ECO:0007669"/>
    <property type="project" value="UniProtKB-KW"/>
</dbReference>
<sequence>MVHIPRRTISYFDSLSLPVPKLLGQRLTEFMAAEVTSFPGRLDLQVDNRLPQQKNSSDCGIFMLVYAECLVMDLPIGLDTFLSGIEEKRLAIALAILEGKLSLTSRERRQENTSCPASPPFLW</sequence>
<evidence type="ECO:0000313" key="5">
    <source>
        <dbReference type="EMBL" id="CAE7787966.1"/>
    </source>
</evidence>
<dbReference type="Gene3D" id="3.40.395.10">
    <property type="entry name" value="Adenoviral Proteinase, Chain A"/>
    <property type="match status" value="1"/>
</dbReference>
<keyword evidence="6" id="KW-1185">Reference proteome</keyword>
<evidence type="ECO:0000313" key="6">
    <source>
        <dbReference type="Proteomes" id="UP000601435"/>
    </source>
</evidence>
<dbReference type="AlphaFoldDB" id="A0A812YNE9"/>
<evidence type="ECO:0000256" key="2">
    <source>
        <dbReference type="ARBA" id="ARBA00022670"/>
    </source>
</evidence>
<name>A0A812YNE9_9DINO</name>
<gene>
    <name evidence="5" type="primary">SENP5</name>
    <name evidence="5" type="ORF">SNEC2469_LOCUS23129</name>
</gene>
<comment type="similarity">
    <text evidence="1">Belongs to the peptidase C48 family.</text>
</comment>
<dbReference type="SUPFAM" id="SSF54001">
    <property type="entry name" value="Cysteine proteinases"/>
    <property type="match status" value="1"/>
</dbReference>
<keyword evidence="2" id="KW-0645">Protease</keyword>
<dbReference type="InterPro" id="IPR038765">
    <property type="entry name" value="Papain-like_cys_pep_sf"/>
</dbReference>
<proteinExistence type="inferred from homology"/>
<reference evidence="5" key="1">
    <citation type="submission" date="2021-02" db="EMBL/GenBank/DDBJ databases">
        <authorList>
            <person name="Dougan E. K."/>
            <person name="Rhodes N."/>
            <person name="Thang M."/>
            <person name="Chan C."/>
        </authorList>
    </citation>
    <scope>NUCLEOTIDE SEQUENCE</scope>
</reference>
<dbReference type="Pfam" id="PF02902">
    <property type="entry name" value="Peptidase_C48"/>
    <property type="match status" value="1"/>
</dbReference>
<protein>
    <submittedName>
        <fullName evidence="5">SENP5 protein</fullName>
    </submittedName>
</protein>
<organism evidence="5 6">
    <name type="scientific">Symbiodinium necroappetens</name>
    <dbReference type="NCBI Taxonomy" id="1628268"/>
    <lineage>
        <taxon>Eukaryota</taxon>
        <taxon>Sar</taxon>
        <taxon>Alveolata</taxon>
        <taxon>Dinophyceae</taxon>
        <taxon>Suessiales</taxon>
        <taxon>Symbiodiniaceae</taxon>
        <taxon>Symbiodinium</taxon>
    </lineage>
</organism>
<dbReference type="OrthoDB" id="1939479at2759"/>
<evidence type="ECO:0000259" key="4">
    <source>
        <dbReference type="PROSITE" id="PS50600"/>
    </source>
</evidence>
<accession>A0A812YNE9</accession>
<evidence type="ECO:0000256" key="1">
    <source>
        <dbReference type="ARBA" id="ARBA00005234"/>
    </source>
</evidence>